<evidence type="ECO:0000256" key="2">
    <source>
        <dbReference type="ARBA" id="ARBA00023157"/>
    </source>
</evidence>
<dbReference type="Gene3D" id="2.60.120.200">
    <property type="match status" value="1"/>
</dbReference>
<protein>
    <recommendedName>
        <fullName evidence="5">LamG-like jellyroll fold domain-containing protein</fullName>
    </recommendedName>
</protein>
<evidence type="ECO:0000313" key="6">
    <source>
        <dbReference type="EMBL" id="BCJ43476.1"/>
    </source>
</evidence>
<dbReference type="InterPro" id="IPR013320">
    <property type="entry name" value="ConA-like_dom_sf"/>
</dbReference>
<dbReference type="InterPro" id="IPR006558">
    <property type="entry name" value="LamG-like"/>
</dbReference>
<dbReference type="Gene3D" id="2.60.40.10">
    <property type="entry name" value="Immunoglobulins"/>
    <property type="match status" value="1"/>
</dbReference>
<evidence type="ECO:0000256" key="1">
    <source>
        <dbReference type="ARBA" id="ARBA00022729"/>
    </source>
</evidence>
<evidence type="ECO:0000313" key="7">
    <source>
        <dbReference type="Proteomes" id="UP000676967"/>
    </source>
</evidence>
<feature type="region of interest" description="Disordered" evidence="3">
    <location>
        <begin position="714"/>
        <end position="739"/>
    </location>
</feature>
<evidence type="ECO:0000259" key="5">
    <source>
        <dbReference type="SMART" id="SM00560"/>
    </source>
</evidence>
<keyword evidence="7" id="KW-1185">Reference proteome</keyword>
<keyword evidence="1 4" id="KW-0732">Signal</keyword>
<feature type="compositionally biased region" description="Polar residues" evidence="3">
    <location>
        <begin position="715"/>
        <end position="728"/>
    </location>
</feature>
<dbReference type="InterPro" id="IPR013783">
    <property type="entry name" value="Ig-like_fold"/>
</dbReference>
<accession>A0ABM7LVV1</accession>
<evidence type="ECO:0000256" key="4">
    <source>
        <dbReference type="SAM" id="SignalP"/>
    </source>
</evidence>
<dbReference type="SUPFAM" id="SSF49899">
    <property type="entry name" value="Concanavalin A-like lectins/glucanases"/>
    <property type="match status" value="1"/>
</dbReference>
<dbReference type="Proteomes" id="UP000676967">
    <property type="component" value="Chromosome"/>
</dbReference>
<reference evidence="6 7" key="1">
    <citation type="submission" date="2020-08" db="EMBL/GenBank/DDBJ databases">
        <title>Whole genome shotgun sequence of Actinoplanes ianthinogenes NBRC 13996.</title>
        <authorList>
            <person name="Komaki H."/>
            <person name="Tamura T."/>
        </authorList>
    </citation>
    <scope>NUCLEOTIDE SEQUENCE [LARGE SCALE GENOMIC DNA]</scope>
    <source>
        <strain evidence="6 7">NBRC 13996</strain>
    </source>
</reference>
<organism evidence="6 7">
    <name type="scientific">Actinoplanes ianthinogenes</name>
    <dbReference type="NCBI Taxonomy" id="122358"/>
    <lineage>
        <taxon>Bacteria</taxon>
        <taxon>Bacillati</taxon>
        <taxon>Actinomycetota</taxon>
        <taxon>Actinomycetes</taxon>
        <taxon>Micromonosporales</taxon>
        <taxon>Micromonosporaceae</taxon>
        <taxon>Actinoplanes</taxon>
    </lineage>
</organism>
<dbReference type="EMBL" id="AP023356">
    <property type="protein sequence ID" value="BCJ43476.1"/>
    <property type="molecule type" value="Genomic_DNA"/>
</dbReference>
<name>A0ABM7LVV1_9ACTN</name>
<keyword evidence="2" id="KW-1015">Disulfide bond</keyword>
<proteinExistence type="predicted"/>
<feature type="signal peptide" evidence="4">
    <location>
        <begin position="1"/>
        <end position="36"/>
    </location>
</feature>
<evidence type="ECO:0000256" key="3">
    <source>
        <dbReference type="SAM" id="MobiDB-lite"/>
    </source>
</evidence>
<gene>
    <name evidence="6" type="ORF">Aiant_41330</name>
</gene>
<feature type="domain" description="LamG-like jellyroll fold" evidence="5">
    <location>
        <begin position="770"/>
        <end position="948"/>
    </location>
</feature>
<dbReference type="SMART" id="SM00560">
    <property type="entry name" value="LamGL"/>
    <property type="match status" value="1"/>
</dbReference>
<dbReference type="Pfam" id="PF13385">
    <property type="entry name" value="Laminin_G_3"/>
    <property type="match status" value="1"/>
</dbReference>
<sequence>MPVHSLVRPVATAAALTMAVVAGVAAPAAASPPVSALPVKDPTETVTEQASAMHLAWKTRQPVEIVSERTESSETFAQPDGTLRVRQHAAPVRVQRDAGFVPVDPSLVLEDGVVRPEATTLDVRFSAGGDDRMLTVVRDGRSLSMSWPGVLPKPVITGDTATYPEVLPGVDLQLAAQVDSFSEVLVVKNAAAAADPALQRLQFGIETDGVTLRSDADGFLTAVTPEGERVFASDGARMWDKPQAVTSLASIASKRARVAAAAPESGTLPQDPEPRHVEDVPVILENGSLTVVPSQQMLADPATVYPVSIDPGFNGGKEIWTHVSRKNPTKSYWSDSATRDDMRVGQMWHGTSDDDWRTIVQFNVSKLSGTQIVSAAVHVNVRHSADCSPSPLQLWRTNYVSDSSAVTWNSTKDKSWTLLGSVKATANKSACPKGNDEVKYAQTAVKTAFADAAKNGYATITLAFRAADESDEYQWKKLVAGSTYLDINYNHKPAIPDNLTLGPCYAACGNGTAVTSSKQPQLSMRASDPDGGTLRYEFEVYASNKTTQVASSKTTVTGVASGKQQPWTVVTKLADGQYYWRGRACDATICSGDTGWFGFKVDATNPGNPAVTSTDYPPTGWNGGPGTPGKFTFSPGAAGDAVKYYTYSLNGGRETQTAPPANGVLTVTLTPDKDLVNTLRVKAIDTAGNLSGGADYPFKVRPIGDSWYWSLDEGTGTTADSAPENSRPASMAGTGVTWSETGKGSASALTFAGTGELTTSSPVFNTLSPSGFTVAAWVRLPAPPVEQDADGGIGTADTDDEQQPESPLPVGNRIAVSQDGTKTSMFSLGYRTDLDITGDNVKDPAWCFTVAASDTADAATTDACTTNYVEAGTWVHLVGVVNPMTNKIQLYVNGTPAVDGVLVEKSGAATWEAAGKFAIGRGWSGTPDSRWTGEIDEVHVTPRIWSEQEIDVTAGS</sequence>
<feature type="chain" id="PRO_5045430763" description="LamG-like jellyroll fold domain-containing protein" evidence="4">
    <location>
        <begin position="37"/>
        <end position="956"/>
    </location>
</feature>
<feature type="region of interest" description="Disordered" evidence="3">
    <location>
        <begin position="784"/>
        <end position="813"/>
    </location>
</feature>